<protein>
    <submittedName>
        <fullName evidence="2">Nucleotide-binding protein (Sugar kinase/HSP70/actin superfamily)</fullName>
    </submittedName>
</protein>
<dbReference type="RefSeq" id="WP_209700735.1">
    <property type="nucleotide sequence ID" value="NZ_JAGGLM010000001.1"/>
</dbReference>
<gene>
    <name evidence="2" type="ORF">J2Z42_000473</name>
</gene>
<evidence type="ECO:0000313" key="2">
    <source>
        <dbReference type="EMBL" id="MBP2031808.1"/>
    </source>
</evidence>
<dbReference type="EMBL" id="JAGGLM010000001">
    <property type="protein sequence ID" value="MBP2031808.1"/>
    <property type="molecule type" value="Genomic_DNA"/>
</dbReference>
<dbReference type="PANTHER" id="PTHR32329">
    <property type="entry name" value="BIFUNCTIONAL PROTEIN [INCLUDES 2-HYDROXYACYL-COA DEHYDRATASE (N-TER) AND ITS ACTIVATOR DOMAIN (C_TERM)-RELATED"/>
    <property type="match status" value="1"/>
</dbReference>
<evidence type="ECO:0000313" key="3">
    <source>
        <dbReference type="Proteomes" id="UP001519307"/>
    </source>
</evidence>
<organism evidence="2 3">
    <name type="scientific">Clostridium algifaecis</name>
    <dbReference type="NCBI Taxonomy" id="1472040"/>
    <lineage>
        <taxon>Bacteria</taxon>
        <taxon>Bacillati</taxon>
        <taxon>Bacillota</taxon>
        <taxon>Clostridia</taxon>
        <taxon>Eubacteriales</taxon>
        <taxon>Clostridiaceae</taxon>
        <taxon>Clostridium</taxon>
    </lineage>
</organism>
<dbReference type="InterPro" id="IPR018709">
    <property type="entry name" value="CoA_activase_DUF2229"/>
</dbReference>
<dbReference type="PANTHER" id="PTHR32329:SF2">
    <property type="entry name" value="BIFUNCTIONAL PROTEIN [INCLUDES 2-HYDROXYACYL-COA DEHYDRATASE (N-TER) AND ITS ACTIVATOR DOMAIN (C_TERM)"/>
    <property type="match status" value="1"/>
</dbReference>
<comment type="caution">
    <text evidence="2">The sequence shown here is derived from an EMBL/GenBank/DDBJ whole genome shotgun (WGS) entry which is preliminary data.</text>
</comment>
<dbReference type="GO" id="GO:0016301">
    <property type="term" value="F:kinase activity"/>
    <property type="evidence" value="ECO:0007669"/>
    <property type="project" value="UniProtKB-KW"/>
</dbReference>
<dbReference type="InterPro" id="IPR051805">
    <property type="entry name" value="Dehydratase_Activator_Redct"/>
</dbReference>
<proteinExistence type="predicted"/>
<evidence type="ECO:0000259" key="1">
    <source>
        <dbReference type="Pfam" id="PF09989"/>
    </source>
</evidence>
<reference evidence="2 3" key="1">
    <citation type="submission" date="2021-03" db="EMBL/GenBank/DDBJ databases">
        <title>Genomic Encyclopedia of Type Strains, Phase IV (KMG-IV): sequencing the most valuable type-strain genomes for metagenomic binning, comparative biology and taxonomic classification.</title>
        <authorList>
            <person name="Goeker M."/>
        </authorList>
    </citation>
    <scope>NUCLEOTIDE SEQUENCE [LARGE SCALE GENOMIC DNA]</scope>
    <source>
        <strain evidence="2 3">DSM 28783</strain>
    </source>
</reference>
<dbReference type="Proteomes" id="UP001519307">
    <property type="component" value="Unassembled WGS sequence"/>
</dbReference>
<name>A0ABS4KP47_9CLOT</name>
<keyword evidence="2" id="KW-0808">Transferase</keyword>
<dbReference type="Gene3D" id="3.40.50.11900">
    <property type="match status" value="1"/>
</dbReference>
<sequence>MKITFPNLGNTCLAAKAVFDGLGIDYVLPPKSNKNILEAGCLYSPEEICLPFKIMIGSYIESIKKGADTILLVGSCGPCRFGEYCELQMNILKNLGYNLKFIVLDSPKDIGMKEFIRRLSEINNESHISAYKKLKALSYGLKIINLIDAIEKKAEFLSGYEINKGQCKNILNQCKASALKSTTPFEMLSILKGYKNKLNNVPVDKNKNPLKIAIIGEIYTIIEPFSNLFIESKLIDYGVSVNRYITPSWWVKDTILSIVRLNSPIIRKCSKKYLPLYIGGHARECIGNAVLAKKKGFDGAIQIFPMGCMPEIVSKSILPTISKEEDFPILTLVVDELTGEDGYITRIEAFLDLLERRKNNVLYGN</sequence>
<dbReference type="Pfam" id="PF09989">
    <property type="entry name" value="DUF2229"/>
    <property type="match status" value="1"/>
</dbReference>
<keyword evidence="3" id="KW-1185">Reference proteome</keyword>
<accession>A0ABS4KP47</accession>
<keyword evidence="2" id="KW-0418">Kinase</keyword>
<feature type="domain" description="DUF2229" evidence="1">
    <location>
        <begin position="16"/>
        <end position="241"/>
    </location>
</feature>